<organism evidence="10 11">
    <name type="scientific">Pomacea canaliculata</name>
    <name type="common">Golden apple snail</name>
    <dbReference type="NCBI Taxonomy" id="400727"/>
    <lineage>
        <taxon>Eukaryota</taxon>
        <taxon>Metazoa</taxon>
        <taxon>Spiralia</taxon>
        <taxon>Lophotrochozoa</taxon>
        <taxon>Mollusca</taxon>
        <taxon>Gastropoda</taxon>
        <taxon>Caenogastropoda</taxon>
        <taxon>Architaenioglossa</taxon>
        <taxon>Ampullarioidea</taxon>
        <taxon>Ampullariidae</taxon>
        <taxon>Pomacea</taxon>
    </lineage>
</organism>
<dbReference type="Pfam" id="PF03567">
    <property type="entry name" value="Sulfotransfer_2"/>
    <property type="match status" value="1"/>
</dbReference>
<comment type="similarity">
    <text evidence="2 9">Belongs to the sulfotransferase 2 family.</text>
</comment>
<sequence length="495" mass="55809">MLVFVNKQGDNDSIRLQTRVQTLRQFCQGIRDTRRAVPVLTSRLFRSSPIISTKLNLLYCPVGKIASTFMTRYVIAADTPDSYLNPFDIPVSEAPREKCQSLAKIRREADRVDFVKSSLKVLFVREPYSRVFSAFVDKVLAPNPFYWKNWGGQAQKQAHVPVADIGCGQNVTFAQFVRYVAATLYRTDVHLRRVTDECDPCHVGYEVIGHLETLREDVLALSELLNVSTTSLRAVDFKDSAAHDALLDSTDSAFQWQDDVLKCVTAQEMGRRLWRKMQIRGIISFRMDYPFVGENAEGVTSSKFHEAIVQARTESLTLYPEDLPKQKEKALVDAYSSVSMVDMEKLAKVYTNDFLAFGYEMKPILCLRNRLSIHSFHSCPLARRKTSITPSPHSSPSLPFFPQPPKVSSRPFTIVNHTSIEPITVSTSGLGRQSSNHSAIDSPSWDCEEATIILCVFHRKPRNDHIETNTTTSKITSNTFLRSVDVVNGADEAKV</sequence>
<keyword evidence="11" id="KW-1185">Reference proteome</keyword>
<reference evidence="10 11" key="1">
    <citation type="submission" date="2018-04" db="EMBL/GenBank/DDBJ databases">
        <title>The genome of golden apple snail Pomacea canaliculata provides insight into stress tolerance and invasive adaptation.</title>
        <authorList>
            <person name="Liu C."/>
            <person name="Liu B."/>
            <person name="Ren Y."/>
            <person name="Zhang Y."/>
            <person name="Wang H."/>
            <person name="Li S."/>
            <person name="Jiang F."/>
            <person name="Yin L."/>
            <person name="Zhang G."/>
            <person name="Qian W."/>
            <person name="Fan W."/>
        </authorList>
    </citation>
    <scope>NUCLEOTIDE SEQUENCE [LARGE SCALE GENOMIC DNA]</scope>
    <source>
        <strain evidence="10">SZHN2017</strain>
        <tissue evidence="10">Muscle</tissue>
    </source>
</reference>
<evidence type="ECO:0000256" key="3">
    <source>
        <dbReference type="ARBA" id="ARBA00022679"/>
    </source>
</evidence>
<dbReference type="InterPro" id="IPR005331">
    <property type="entry name" value="Sulfotransferase"/>
</dbReference>
<dbReference type="GO" id="GO:0016051">
    <property type="term" value="P:carbohydrate biosynthetic process"/>
    <property type="evidence" value="ECO:0007669"/>
    <property type="project" value="InterPro"/>
</dbReference>
<keyword evidence="3 9" id="KW-0808">Transferase</keyword>
<name>A0A2T7NCW7_POMCA</name>
<evidence type="ECO:0000256" key="9">
    <source>
        <dbReference type="RuleBase" id="RU364020"/>
    </source>
</evidence>
<comment type="subcellular location">
    <subcellularLocation>
        <location evidence="1 9">Golgi apparatus membrane</location>
        <topology evidence="1 9">Single-pass type II membrane protein</topology>
    </subcellularLocation>
</comment>
<protein>
    <recommendedName>
        <fullName evidence="9">Carbohydrate sulfotransferase</fullName>
        <ecNumber evidence="9">2.8.2.-</ecNumber>
    </recommendedName>
</protein>
<evidence type="ECO:0000313" key="11">
    <source>
        <dbReference type="Proteomes" id="UP000245119"/>
    </source>
</evidence>
<evidence type="ECO:0000256" key="8">
    <source>
        <dbReference type="ARBA" id="ARBA00023180"/>
    </source>
</evidence>
<comment type="caution">
    <text evidence="10">The sequence shown here is derived from an EMBL/GenBank/DDBJ whole genome shotgun (WGS) entry which is preliminary data.</text>
</comment>
<keyword evidence="9" id="KW-0119">Carbohydrate metabolism</keyword>
<dbReference type="OrthoDB" id="6117100at2759"/>
<evidence type="ECO:0000256" key="5">
    <source>
        <dbReference type="ARBA" id="ARBA00022989"/>
    </source>
</evidence>
<keyword evidence="9" id="KW-0735">Signal-anchor</keyword>
<keyword evidence="8 9" id="KW-0325">Glycoprotein</keyword>
<dbReference type="Proteomes" id="UP000245119">
    <property type="component" value="Linkage Group LG14"/>
</dbReference>
<dbReference type="GO" id="GO:0000139">
    <property type="term" value="C:Golgi membrane"/>
    <property type="evidence" value="ECO:0007669"/>
    <property type="project" value="UniProtKB-SubCell"/>
</dbReference>
<keyword evidence="4" id="KW-0812">Transmembrane</keyword>
<evidence type="ECO:0000256" key="6">
    <source>
        <dbReference type="ARBA" id="ARBA00023034"/>
    </source>
</evidence>
<evidence type="ECO:0000256" key="7">
    <source>
        <dbReference type="ARBA" id="ARBA00023136"/>
    </source>
</evidence>
<keyword evidence="6 9" id="KW-0333">Golgi apparatus</keyword>
<keyword evidence="5" id="KW-1133">Transmembrane helix</keyword>
<evidence type="ECO:0000256" key="4">
    <source>
        <dbReference type="ARBA" id="ARBA00022692"/>
    </source>
</evidence>
<dbReference type="AlphaFoldDB" id="A0A2T7NCW7"/>
<dbReference type="PANTHER" id="PTHR12137:SF54">
    <property type="entry name" value="CARBOHYDRATE SULFOTRANSFERASE"/>
    <property type="match status" value="1"/>
</dbReference>
<evidence type="ECO:0000313" key="10">
    <source>
        <dbReference type="EMBL" id="PVD18982.1"/>
    </source>
</evidence>
<proteinExistence type="inferred from homology"/>
<dbReference type="PANTHER" id="PTHR12137">
    <property type="entry name" value="CARBOHYDRATE SULFOTRANSFERASE"/>
    <property type="match status" value="1"/>
</dbReference>
<dbReference type="InterPro" id="IPR018011">
    <property type="entry name" value="Carb_sulfotrans_8-10"/>
</dbReference>
<dbReference type="EMBL" id="PZQS01000014">
    <property type="protein sequence ID" value="PVD18982.1"/>
    <property type="molecule type" value="Genomic_DNA"/>
</dbReference>
<evidence type="ECO:0000256" key="1">
    <source>
        <dbReference type="ARBA" id="ARBA00004323"/>
    </source>
</evidence>
<gene>
    <name evidence="10" type="ORF">C0Q70_21541</name>
</gene>
<accession>A0A2T7NCW7</accession>
<keyword evidence="7" id="KW-0472">Membrane</keyword>
<dbReference type="GO" id="GO:0008146">
    <property type="term" value="F:sulfotransferase activity"/>
    <property type="evidence" value="ECO:0007669"/>
    <property type="project" value="InterPro"/>
</dbReference>
<dbReference type="EC" id="2.8.2.-" evidence="9"/>
<evidence type="ECO:0000256" key="2">
    <source>
        <dbReference type="ARBA" id="ARBA00006339"/>
    </source>
</evidence>